<keyword evidence="1" id="KW-1133">Transmembrane helix</keyword>
<feature type="transmembrane region" description="Helical" evidence="1">
    <location>
        <begin position="270"/>
        <end position="288"/>
    </location>
</feature>
<proteinExistence type="predicted"/>
<evidence type="ECO:0000256" key="1">
    <source>
        <dbReference type="SAM" id="Phobius"/>
    </source>
</evidence>
<feature type="transmembrane region" description="Helical" evidence="1">
    <location>
        <begin position="20"/>
        <end position="39"/>
    </location>
</feature>
<feature type="transmembrane region" description="Helical" evidence="1">
    <location>
        <begin position="191"/>
        <end position="212"/>
    </location>
</feature>
<reference evidence="2" key="1">
    <citation type="submission" date="2022-05" db="EMBL/GenBank/DDBJ databases">
        <title>Metagenome Sequencing of an Archaeal-Dominated Microbial Community from a Hot Spring at the Los Azufres Geothermal Field, Mexico.</title>
        <authorList>
            <person name="Marin-Paredes R."/>
            <person name="Martinez-Romero E."/>
            <person name="Servin-Garciduenas L.E."/>
        </authorList>
    </citation>
    <scope>NUCLEOTIDE SEQUENCE</scope>
    <source>
        <strain evidence="2">AZ1-454</strain>
    </source>
</reference>
<gene>
    <name evidence="2" type="ORF">TQ35_006890</name>
</gene>
<organism evidence="2">
    <name type="scientific">Candidatus Aramenus sulfurataquae</name>
    <dbReference type="NCBI Taxonomy" id="1326980"/>
    <lineage>
        <taxon>Archaea</taxon>
        <taxon>Thermoproteota</taxon>
        <taxon>Thermoprotei</taxon>
        <taxon>Sulfolobales</taxon>
        <taxon>Sulfolobaceae</taxon>
        <taxon>Candidatus Aramenus</taxon>
    </lineage>
</organism>
<protein>
    <submittedName>
        <fullName evidence="2">Uncharacterized protein</fullName>
    </submittedName>
</protein>
<accession>A0AAE3FJW0</accession>
<feature type="transmembrane region" description="Helical" evidence="1">
    <location>
        <begin position="294"/>
        <end position="317"/>
    </location>
</feature>
<name>A0AAE3FJW0_9CREN</name>
<evidence type="ECO:0000313" key="2">
    <source>
        <dbReference type="EMBL" id="MCL7344280.1"/>
    </source>
</evidence>
<dbReference type="EMBL" id="JZWS02000006">
    <property type="protein sequence ID" value="MCL7344280.1"/>
    <property type="molecule type" value="Genomic_DNA"/>
</dbReference>
<feature type="transmembrane region" description="Helical" evidence="1">
    <location>
        <begin position="51"/>
        <end position="75"/>
    </location>
</feature>
<comment type="caution">
    <text evidence="2">The sequence shown here is derived from an EMBL/GenBank/DDBJ whole genome shotgun (WGS) entry which is preliminary data.</text>
</comment>
<feature type="transmembrane region" description="Helical" evidence="1">
    <location>
        <begin position="219"/>
        <end position="236"/>
    </location>
</feature>
<feature type="transmembrane region" description="Helical" evidence="1">
    <location>
        <begin position="95"/>
        <end position="118"/>
    </location>
</feature>
<sequence>MKFSVTSMLATAGVALSIPLSFPEFLSSTFALLGVLSWFREWRTIPAVIPIYLVAAAVHPAYKFYALVVIISYPLLLLSVKFNKVSASTFFSASIAFPSMTYSPLVEFLVLTVTLVLISSIEYRGVVISALAFLIASYFYPQFYDVTYFYLLSGVLGAILGDRLKLKEVGYLSAFSTLSVLLYPYSQIPAIFLSLGFALFYPFVLPFSMIALYFEGFKYALLLIPAMVVPFVWKSLTPKLTLISIGIGYLIAVFPPLIVPLIIASKYDKYSLLVAAAFLGTISALSIVKQDFTAFLTSLTGAVSLALAAYLGPEILGRVEEISAKRKDESSQ</sequence>
<keyword evidence="1" id="KW-0812">Transmembrane</keyword>
<feature type="transmembrane region" description="Helical" evidence="1">
    <location>
        <begin position="242"/>
        <end position="263"/>
    </location>
</feature>
<feature type="transmembrane region" description="Helical" evidence="1">
    <location>
        <begin position="123"/>
        <end position="140"/>
    </location>
</feature>
<keyword evidence="1" id="KW-0472">Membrane</keyword>
<dbReference type="AlphaFoldDB" id="A0AAE3FJW0"/>